<dbReference type="EMBL" id="JAATJV010381811">
    <property type="protein sequence ID" value="MBZ3882382.1"/>
    <property type="molecule type" value="Genomic_DNA"/>
</dbReference>
<dbReference type="GO" id="GO:0005886">
    <property type="term" value="C:plasma membrane"/>
    <property type="evidence" value="ECO:0007669"/>
    <property type="project" value="TreeGrafter"/>
</dbReference>
<dbReference type="GO" id="GO:0023051">
    <property type="term" value="P:regulation of signaling"/>
    <property type="evidence" value="ECO:0007669"/>
    <property type="project" value="TreeGrafter"/>
</dbReference>
<organism evidence="1 2">
    <name type="scientific">Sciurus carolinensis</name>
    <name type="common">Eastern gray squirrel</name>
    <dbReference type="NCBI Taxonomy" id="30640"/>
    <lineage>
        <taxon>Eukaryota</taxon>
        <taxon>Metazoa</taxon>
        <taxon>Chordata</taxon>
        <taxon>Craniata</taxon>
        <taxon>Vertebrata</taxon>
        <taxon>Euteleostomi</taxon>
        <taxon>Mammalia</taxon>
        <taxon>Eutheria</taxon>
        <taxon>Euarchontoglires</taxon>
        <taxon>Glires</taxon>
        <taxon>Rodentia</taxon>
        <taxon>Sciuromorpha</taxon>
        <taxon>Sciuridae</taxon>
        <taxon>Sciurinae</taxon>
        <taxon>Sciurini</taxon>
        <taxon>Sciurus</taxon>
    </lineage>
</organism>
<evidence type="ECO:0000313" key="2">
    <source>
        <dbReference type="Proteomes" id="UP001166674"/>
    </source>
</evidence>
<sequence length="264" mass="29850">MEVTSSKNKQLCSDFKLVENILAKRLLKEEWAMLEDIWVTLSELDSVTFSFKQLDENCVANTNVFYHIEGSQQALKVVFYLNGYHFSKLPSRQENKASLQPHTVLFTKALENVEGLPPPGRQVAEDLQQEINAQSLENVQQYYHKLRTFYLEPFNLPMDASTTTMKIDQLICSISALDELCHLVKSFMHSKPGTRRSMGTGLLPVSSELCYHLGACQVAMCSTGMQRWAMPATRTGGEKAAPMSWTSWLVDLDRASPLWTPGHL</sequence>
<comment type="caution">
    <text evidence="1">The sequence shown here is derived from an EMBL/GenBank/DDBJ whole genome shotgun (WGS) entry which is preliminary data.</text>
</comment>
<name>A0AA41N246_SCICA</name>
<accession>A0AA41N246</accession>
<dbReference type="GO" id="GO:0005096">
    <property type="term" value="F:GTPase activator activity"/>
    <property type="evidence" value="ECO:0007669"/>
    <property type="project" value="TreeGrafter"/>
</dbReference>
<gene>
    <name evidence="1" type="ORF">SUZIE_167725</name>
</gene>
<evidence type="ECO:0000313" key="1">
    <source>
        <dbReference type="EMBL" id="MBZ3882382.1"/>
    </source>
</evidence>
<dbReference type="InterPro" id="IPR051832">
    <property type="entry name" value="mTOR-Rac_regulators"/>
</dbReference>
<dbReference type="GO" id="GO:0005085">
    <property type="term" value="F:guanyl-nucleotide exchange factor activity"/>
    <property type="evidence" value="ECO:0007669"/>
    <property type="project" value="TreeGrafter"/>
</dbReference>
<protein>
    <submittedName>
        <fullName evidence="1">Phosphatidylinositol 3,4,5-trisphosphate-dependent Rac exchanger 1 protein</fullName>
    </submittedName>
</protein>
<dbReference type="PANTHER" id="PTHR22829">
    <property type="entry name" value="DEP DOMAIN PROTEIN"/>
    <property type="match status" value="1"/>
</dbReference>
<dbReference type="GO" id="GO:0007186">
    <property type="term" value="P:G protein-coupled receptor signaling pathway"/>
    <property type="evidence" value="ECO:0007669"/>
    <property type="project" value="TreeGrafter"/>
</dbReference>
<proteinExistence type="predicted"/>
<dbReference type="AlphaFoldDB" id="A0AA41N246"/>
<keyword evidence="2" id="KW-1185">Reference proteome</keyword>
<dbReference type="Proteomes" id="UP001166674">
    <property type="component" value="Unassembled WGS sequence"/>
</dbReference>
<dbReference type="PANTHER" id="PTHR22829:SF6">
    <property type="entry name" value="PHOSPHATIDYLINOSITOL 3,4,5-TRISPHOSPHATE-DEPENDENT RAC EXCHANGER 1 PROTEIN"/>
    <property type="match status" value="1"/>
</dbReference>
<reference evidence="1" key="1">
    <citation type="submission" date="2020-03" db="EMBL/GenBank/DDBJ databases">
        <title>Studies in the Genomics of Life Span.</title>
        <authorList>
            <person name="Glass D."/>
        </authorList>
    </citation>
    <scope>NUCLEOTIDE SEQUENCE</scope>
    <source>
        <strain evidence="1">SUZIE</strain>
        <tissue evidence="1">Muscle</tissue>
    </source>
</reference>